<sequence length="203" mass="21930">MNLNSPDTISAAAAAASAVAAGAALITAHRAHKTAKTVARIESDRWLHELTPTFETALRRIPDNGSLVTLHLTLTGPVALKYLEGVSLTVRNDNVNQRLVISRNTPLSEVEAQVWGPLRFVPSSTEADVDGRTIPTHAMTVGDSLRLAMTKTTPPSWIAGGEEQWELMHGQAPLRLWADCRSEKHGVWRVPVQADIPPSQPAA</sequence>
<protein>
    <submittedName>
        <fullName evidence="1">Uncharacterized protein</fullName>
    </submittedName>
</protein>
<reference evidence="2" key="1">
    <citation type="submission" date="2023-07" db="EMBL/GenBank/DDBJ databases">
        <title>30 novel species of actinomycetes from the DSMZ collection.</title>
        <authorList>
            <person name="Nouioui I."/>
        </authorList>
    </citation>
    <scope>NUCLEOTIDE SEQUENCE [LARGE SCALE GENOMIC DNA]</scope>
    <source>
        <strain evidence="2">DSM 42041</strain>
    </source>
</reference>
<proteinExistence type="predicted"/>
<organism evidence="1 2">
    <name type="scientific">Streptomyces hazeniae</name>
    <dbReference type="NCBI Taxonomy" id="3075538"/>
    <lineage>
        <taxon>Bacteria</taxon>
        <taxon>Bacillati</taxon>
        <taxon>Actinomycetota</taxon>
        <taxon>Actinomycetes</taxon>
        <taxon>Kitasatosporales</taxon>
        <taxon>Streptomycetaceae</taxon>
        <taxon>Streptomyces</taxon>
    </lineage>
</organism>
<evidence type="ECO:0000313" key="2">
    <source>
        <dbReference type="Proteomes" id="UP001183414"/>
    </source>
</evidence>
<comment type="caution">
    <text evidence="1">The sequence shown here is derived from an EMBL/GenBank/DDBJ whole genome shotgun (WGS) entry which is preliminary data.</text>
</comment>
<dbReference type="RefSeq" id="WP_311671217.1">
    <property type="nucleotide sequence ID" value="NZ_JAVREQ010000001.1"/>
</dbReference>
<dbReference type="EMBL" id="JAVREQ010000001">
    <property type="protein sequence ID" value="MDT0377212.1"/>
    <property type="molecule type" value="Genomic_DNA"/>
</dbReference>
<keyword evidence="2" id="KW-1185">Reference proteome</keyword>
<accession>A0ABU2NL72</accession>
<gene>
    <name evidence="1" type="ORF">RM572_00275</name>
</gene>
<evidence type="ECO:0000313" key="1">
    <source>
        <dbReference type="EMBL" id="MDT0377212.1"/>
    </source>
</evidence>
<dbReference type="Proteomes" id="UP001183414">
    <property type="component" value="Unassembled WGS sequence"/>
</dbReference>
<name>A0ABU2NL72_9ACTN</name>